<evidence type="ECO:0000313" key="2">
    <source>
        <dbReference type="EMBL" id="DAD50806.1"/>
    </source>
</evidence>
<feature type="transmembrane region" description="Helical" evidence="1">
    <location>
        <begin position="7"/>
        <end position="28"/>
    </location>
</feature>
<keyword evidence="1" id="KW-0472">Membrane</keyword>
<dbReference type="Proteomes" id="UP000676934">
    <property type="component" value="Segment"/>
</dbReference>
<dbReference type="KEGG" id="vg:80396862"/>
<dbReference type="RefSeq" id="YP_010768696.1">
    <property type="nucleotide sequence ID" value="NC_073766.1"/>
</dbReference>
<dbReference type="EMBL" id="BK013631">
    <property type="protein sequence ID" value="DAD50806.1"/>
    <property type="molecule type" value="Genomic_RNA"/>
</dbReference>
<keyword evidence="3" id="KW-1185">Reference proteome</keyword>
<dbReference type="GeneID" id="80396862"/>
<accession>A0A8S5KYF4</accession>
<protein>
    <submittedName>
        <fullName evidence="2">Uncharacterized protein</fullName>
    </submittedName>
</protein>
<sequence length="39" mass="4111">MVRNSRDVVGFMGGVFTALLAFGLVYVVKTLATCSCLNG</sequence>
<reference evidence="2" key="1">
    <citation type="submission" date="2020-09" db="EMBL/GenBank/DDBJ databases">
        <title>Leviviricetes taxonomy.</title>
        <authorList>
            <person name="Stockdale S.R."/>
            <person name="Callanan J."/>
            <person name="Adriaenssens E.M."/>
            <person name="Kuhn J.H."/>
            <person name="Rumnieks J."/>
            <person name="Shkoporov A."/>
            <person name="Draper L.A."/>
            <person name="Ross P."/>
            <person name="Hill C."/>
        </authorList>
    </citation>
    <scope>NUCLEOTIDE SEQUENCE</scope>
</reference>
<keyword evidence="1" id="KW-1133">Transmembrane helix</keyword>
<keyword evidence="1" id="KW-0812">Transmembrane</keyword>
<name>A0A8S5KYF4_9VIRU</name>
<organism evidence="2 3">
    <name type="scientific">ssRNA phage SRR5466365_1</name>
    <dbReference type="NCBI Taxonomy" id="2786400"/>
    <lineage>
        <taxon>Viruses</taxon>
        <taxon>Riboviria</taxon>
        <taxon>Orthornavirae</taxon>
        <taxon>Lenarviricota</taxon>
        <taxon>Leviviricetes</taxon>
        <taxon>Norzivirales</taxon>
        <taxon>Atkinsviridae</taxon>
        <taxon>Bahdevuvirus</taxon>
        <taxon>Bahdevuvirus caenivivens</taxon>
    </lineage>
</organism>
<proteinExistence type="predicted"/>
<gene>
    <name evidence="2" type="primary">SRR5466365_1_4</name>
</gene>
<evidence type="ECO:0000313" key="3">
    <source>
        <dbReference type="Proteomes" id="UP000676934"/>
    </source>
</evidence>
<evidence type="ECO:0000256" key="1">
    <source>
        <dbReference type="SAM" id="Phobius"/>
    </source>
</evidence>